<evidence type="ECO:0000256" key="3">
    <source>
        <dbReference type="SAM" id="MobiDB-lite"/>
    </source>
</evidence>
<dbReference type="Pfam" id="PF06200">
    <property type="entry name" value="tify"/>
    <property type="match status" value="1"/>
</dbReference>
<keyword evidence="2" id="KW-0539">Nucleus</keyword>
<dbReference type="PANTHER" id="PTHR33077:SF148">
    <property type="entry name" value="PROTEIN TIFY"/>
    <property type="match status" value="1"/>
</dbReference>
<proteinExistence type="inferred from homology"/>
<feature type="region of interest" description="Disordered" evidence="3">
    <location>
        <begin position="1"/>
        <end position="23"/>
    </location>
</feature>
<dbReference type="InterPro" id="IPR018467">
    <property type="entry name" value="CCT_CS"/>
</dbReference>
<comment type="function">
    <text evidence="2">Repressor of jasmonate responses.</text>
</comment>
<name>A0A438K7G2_VITVI</name>
<feature type="compositionally biased region" description="Low complexity" evidence="3">
    <location>
        <begin position="180"/>
        <end position="196"/>
    </location>
</feature>
<organism evidence="5 6">
    <name type="scientific">Vitis vinifera</name>
    <name type="common">Grape</name>
    <dbReference type="NCBI Taxonomy" id="29760"/>
    <lineage>
        <taxon>Eukaryota</taxon>
        <taxon>Viridiplantae</taxon>
        <taxon>Streptophyta</taxon>
        <taxon>Embryophyta</taxon>
        <taxon>Tracheophyta</taxon>
        <taxon>Spermatophyta</taxon>
        <taxon>Magnoliopsida</taxon>
        <taxon>eudicotyledons</taxon>
        <taxon>Gunneridae</taxon>
        <taxon>Pentapetalae</taxon>
        <taxon>rosids</taxon>
        <taxon>Vitales</taxon>
        <taxon>Vitaceae</taxon>
        <taxon>Viteae</taxon>
        <taxon>Vitis</taxon>
    </lineage>
</organism>
<protein>
    <recommendedName>
        <fullName evidence="2">Protein TIFY</fullName>
    </recommendedName>
    <alternativeName>
        <fullName evidence="2">Jasmonate ZIM domain-containing protein</fullName>
    </alternativeName>
</protein>
<feature type="domain" description="Tify" evidence="4">
    <location>
        <begin position="123"/>
        <end position="158"/>
    </location>
</feature>
<dbReference type="PROSITE" id="PS51320">
    <property type="entry name" value="TIFY"/>
    <property type="match status" value="1"/>
</dbReference>
<feature type="compositionally biased region" description="Basic and acidic residues" evidence="3">
    <location>
        <begin position="261"/>
        <end position="286"/>
    </location>
</feature>
<comment type="domain">
    <text evidence="2">The jas domain is required for interaction with COI1.</text>
</comment>
<accession>A0A438K7G2</accession>
<dbReference type="Pfam" id="PF09425">
    <property type="entry name" value="Jas_motif"/>
    <property type="match status" value="1"/>
</dbReference>
<comment type="subcellular location">
    <subcellularLocation>
        <location evidence="2">Nucleus</location>
    </subcellularLocation>
</comment>
<evidence type="ECO:0000313" key="5">
    <source>
        <dbReference type="EMBL" id="RVX17136.1"/>
    </source>
</evidence>
<dbReference type="InterPro" id="IPR040390">
    <property type="entry name" value="TIFY/JAZ"/>
</dbReference>
<dbReference type="GO" id="GO:2000022">
    <property type="term" value="P:regulation of jasmonic acid mediated signaling pathway"/>
    <property type="evidence" value="ECO:0007669"/>
    <property type="project" value="UniProtKB-UniRule"/>
</dbReference>
<dbReference type="Proteomes" id="UP000288805">
    <property type="component" value="Unassembled WGS sequence"/>
</dbReference>
<dbReference type="AlphaFoldDB" id="A0A438K7G2"/>
<dbReference type="InterPro" id="IPR010399">
    <property type="entry name" value="Tify_dom"/>
</dbReference>
<dbReference type="EMBL" id="QGNW01000014">
    <property type="protein sequence ID" value="RVX17136.1"/>
    <property type="molecule type" value="Genomic_DNA"/>
</dbReference>
<evidence type="ECO:0000256" key="1">
    <source>
        <dbReference type="ARBA" id="ARBA00008614"/>
    </source>
</evidence>
<feature type="region of interest" description="Disordered" evidence="3">
    <location>
        <begin position="161"/>
        <end position="286"/>
    </location>
</feature>
<evidence type="ECO:0000259" key="4">
    <source>
        <dbReference type="PROSITE" id="PS51320"/>
    </source>
</evidence>
<sequence length="286" mass="30505">MSNSPEFSDFAGRKSGKLPDRSNFSQTCNLLSQFLKEKGGFGDLSLGMAGKSETKGRPESFKSSTMSFDLLNKDKSSEASGQNGGGSSNLKSSDFYPQFAGFGSLASIDEAINMADFRKSATTESETSQMTIFYAGQVLVFNDFPAEKAREVMLLAAKGTPQNTSGFLSTSGPEKINTGSSTAPSPSISASPATTPNPQALSSGTFSIPASPAATPNPQAPLGSELPIARRNSLHRFLEKRKDRVNSKAPYQVNNPSRPSPKPEEDTNPKLNKDEGQSSKQLDLRL</sequence>
<gene>
    <name evidence="5" type="primary">TIFY10A</name>
    <name evidence="5" type="ORF">CK203_003333</name>
</gene>
<feature type="compositionally biased region" description="Polar residues" evidence="3">
    <location>
        <begin position="197"/>
        <end position="208"/>
    </location>
</feature>
<evidence type="ECO:0000256" key="2">
    <source>
        <dbReference type="RuleBase" id="RU369065"/>
    </source>
</evidence>
<feature type="compositionally biased region" description="Basic and acidic residues" evidence="3">
    <location>
        <begin position="236"/>
        <end position="246"/>
    </location>
</feature>
<comment type="similarity">
    <text evidence="1 2">Belongs to the TIFY/JAZ family.</text>
</comment>
<comment type="caution">
    <text evidence="5">The sequence shown here is derived from an EMBL/GenBank/DDBJ whole genome shotgun (WGS) entry which is preliminary data.</text>
</comment>
<keyword evidence="2" id="KW-1184">Jasmonic acid signaling pathway</keyword>
<dbReference type="GO" id="GO:0009611">
    <property type="term" value="P:response to wounding"/>
    <property type="evidence" value="ECO:0007669"/>
    <property type="project" value="UniProtKB-UniRule"/>
</dbReference>
<feature type="compositionally biased region" description="Polar residues" evidence="3">
    <location>
        <begin position="161"/>
        <end position="172"/>
    </location>
</feature>
<dbReference type="SMART" id="SM00979">
    <property type="entry name" value="TIFY"/>
    <property type="match status" value="1"/>
</dbReference>
<evidence type="ECO:0000313" key="6">
    <source>
        <dbReference type="Proteomes" id="UP000288805"/>
    </source>
</evidence>
<dbReference type="GO" id="GO:0031347">
    <property type="term" value="P:regulation of defense response"/>
    <property type="evidence" value="ECO:0007669"/>
    <property type="project" value="UniProtKB-UniRule"/>
</dbReference>
<dbReference type="GO" id="GO:0005634">
    <property type="term" value="C:nucleus"/>
    <property type="evidence" value="ECO:0007669"/>
    <property type="project" value="UniProtKB-SubCell"/>
</dbReference>
<dbReference type="PANTHER" id="PTHR33077">
    <property type="entry name" value="PROTEIN TIFY 4A-RELATED-RELATED"/>
    <property type="match status" value="1"/>
</dbReference>
<reference evidence="5 6" key="1">
    <citation type="journal article" date="2018" name="PLoS Genet.">
        <title>Population sequencing reveals clonal diversity and ancestral inbreeding in the grapevine cultivar Chardonnay.</title>
        <authorList>
            <person name="Roach M.J."/>
            <person name="Johnson D.L."/>
            <person name="Bohlmann J."/>
            <person name="van Vuuren H.J."/>
            <person name="Jones S.J."/>
            <person name="Pretorius I.S."/>
            <person name="Schmidt S.A."/>
            <person name="Borneman A.R."/>
        </authorList>
    </citation>
    <scope>NUCLEOTIDE SEQUENCE [LARGE SCALE GENOMIC DNA]</scope>
    <source>
        <strain evidence="6">cv. Chardonnay</strain>
        <tissue evidence="5">Leaf</tissue>
    </source>
</reference>